<feature type="transmembrane region" description="Helical" evidence="1">
    <location>
        <begin position="528"/>
        <end position="547"/>
    </location>
</feature>
<dbReference type="EMBL" id="CZPT02001421">
    <property type="protein sequence ID" value="SCU70373.1"/>
    <property type="molecule type" value="Genomic_DNA"/>
</dbReference>
<comment type="similarity">
    <text evidence="1">Belongs to the TIM50 family.</text>
</comment>
<dbReference type="InterPro" id="IPR023214">
    <property type="entry name" value="HAD_sf"/>
</dbReference>
<evidence type="ECO:0000256" key="1">
    <source>
        <dbReference type="RuleBase" id="RU365079"/>
    </source>
</evidence>
<dbReference type="Gene3D" id="3.40.50.1000">
    <property type="entry name" value="HAD superfamily/HAD-like"/>
    <property type="match status" value="1"/>
</dbReference>
<comment type="caution">
    <text evidence="4">The sequence shown here is derived from an EMBL/GenBank/DDBJ whole genome shotgun (WGS) entry which is preliminary data.</text>
</comment>
<keyword evidence="1" id="KW-0472">Membrane</keyword>
<feature type="compositionally biased region" description="Basic and acidic residues" evidence="2">
    <location>
        <begin position="290"/>
        <end position="322"/>
    </location>
</feature>
<feature type="region of interest" description="Disordered" evidence="2">
    <location>
        <begin position="261"/>
        <end position="331"/>
    </location>
</feature>
<feature type="domain" description="FCP1 homology" evidence="3">
    <location>
        <begin position="60"/>
        <end position="213"/>
    </location>
</feature>
<name>A0A1G4IE65_TRYEQ</name>
<gene>
    <name evidence="4" type="ORF">TEOVI_000194600</name>
</gene>
<keyword evidence="5" id="KW-1185">Reference proteome</keyword>
<keyword evidence="1" id="KW-0813">Transport</keyword>
<keyword evidence="1" id="KW-0812">Transmembrane</keyword>
<dbReference type="InterPro" id="IPR050365">
    <property type="entry name" value="TIM50"/>
</dbReference>
<dbReference type="PROSITE" id="PS50969">
    <property type="entry name" value="FCP1"/>
    <property type="match status" value="1"/>
</dbReference>
<dbReference type="GO" id="GO:0005744">
    <property type="term" value="C:TIM23 mitochondrial import inner membrane translocase complex"/>
    <property type="evidence" value="ECO:0007669"/>
    <property type="project" value="UniProtKB-UniRule"/>
</dbReference>
<keyword evidence="1" id="KW-0496">Mitochondrion</keyword>
<dbReference type="GeneID" id="92375886"/>
<dbReference type="GO" id="GO:0015031">
    <property type="term" value="P:protein transport"/>
    <property type="evidence" value="ECO:0007669"/>
    <property type="project" value="UniProtKB-KW"/>
</dbReference>
<evidence type="ECO:0000313" key="4">
    <source>
        <dbReference type="EMBL" id="SCU70373.1"/>
    </source>
</evidence>
<comment type="subunit">
    <text evidence="1">Component of the TIM23 complex.</text>
</comment>
<keyword evidence="1" id="KW-0653">Protein transport</keyword>
<keyword evidence="1" id="KW-0809">Transit peptide</keyword>
<dbReference type="VEuPathDB" id="TriTrypDB:TEOVI_000194600"/>
<sequence length="571" mass="64024">MEHFAPCAIRTKRFEVDQYVRVQLSNGRSEIGVVVSLDEVNDTAVIATRHGYDVTVRLDSVHRAFLLVLDLNGVLVARGRGSFADRPGVEEFVRFVMNNFVVAVWTSGLERTSIPIIDKVLNGYQDRLLFQLYRDSCGARPTPDKPYHTVKNLQRIFDSYPKSFNAVNTIIVDDSPDKCSHPDIALCPESFNDPERQANDRGLEMAMEVLKEVLRTDSHEPLIRAAQERLLAIAKRKEEAKEKQLNEGAKLSDVTDHMKGAAYNNTNANTNGNGSGNGNDDDDNNNNNRNRNDDRSNSRKRNEGNNAKKDRSEHRSSDRREEPDTDAAAMKPSETFFWETRLCCENISVGCTRDACRFSHDPDDGKRPCSRKDKCRRGHANRWSTPVMGQKQKEKYQKVAVVRSSKSPQQATKAAGCTAVRGGGGMLDVLGLPEDVPLFSTHPDLQKGPDSRHPAVEPQLTASEELRQLIGLQSQQWKRPASGTVAQKPSGALHFKSDGGNGVSLLRQLQATVEAVSGGSEKVNRRKYIYICIYICIYIYICLFIFVDATIDTNRNQTIRDKRQIGSFFFK</sequence>
<reference evidence="4" key="1">
    <citation type="submission" date="2016-09" db="EMBL/GenBank/DDBJ databases">
        <authorList>
            <person name="Hebert L."/>
            <person name="Moumen B."/>
        </authorList>
    </citation>
    <scope>NUCLEOTIDE SEQUENCE [LARGE SCALE GENOMIC DNA]</scope>
    <source>
        <strain evidence="4">OVI</strain>
    </source>
</reference>
<proteinExistence type="inferred from homology"/>
<comment type="function">
    <text evidence="1">Essential component of the TIM23 complex, a complex that mediates the translocation of transit peptide-containing proteins across the mitochondrial inner membrane.</text>
</comment>
<dbReference type="SUPFAM" id="SSF56784">
    <property type="entry name" value="HAD-like"/>
    <property type="match status" value="1"/>
</dbReference>
<organism evidence="4 5">
    <name type="scientific">Trypanosoma equiperdum</name>
    <dbReference type="NCBI Taxonomy" id="5694"/>
    <lineage>
        <taxon>Eukaryota</taxon>
        <taxon>Discoba</taxon>
        <taxon>Euglenozoa</taxon>
        <taxon>Kinetoplastea</taxon>
        <taxon>Metakinetoplastina</taxon>
        <taxon>Trypanosomatida</taxon>
        <taxon>Trypanosomatidae</taxon>
        <taxon>Trypanosoma</taxon>
    </lineage>
</organism>
<keyword evidence="1" id="KW-0811">Translocation</keyword>
<accession>A0A1G4IE65</accession>
<dbReference type="AlphaFoldDB" id="A0A1G4IE65"/>
<evidence type="ECO:0000313" key="5">
    <source>
        <dbReference type="Proteomes" id="UP000195570"/>
    </source>
</evidence>
<dbReference type="PANTHER" id="PTHR12210">
    <property type="entry name" value="DULLARD PROTEIN PHOSPHATASE"/>
    <property type="match status" value="1"/>
</dbReference>
<dbReference type="InterPro" id="IPR004274">
    <property type="entry name" value="FCP1_dom"/>
</dbReference>
<dbReference type="InterPro" id="IPR036412">
    <property type="entry name" value="HAD-like_sf"/>
</dbReference>
<evidence type="ECO:0000256" key="2">
    <source>
        <dbReference type="SAM" id="MobiDB-lite"/>
    </source>
</evidence>
<dbReference type="Pfam" id="PF03031">
    <property type="entry name" value="NIF"/>
    <property type="match status" value="1"/>
</dbReference>
<keyword evidence="1" id="KW-1133">Transmembrane helix</keyword>
<comment type="subcellular location">
    <subcellularLocation>
        <location evidence="1">Mitochondrion inner membrane</location>
        <topology evidence="1">Single-pass membrane protein</topology>
    </subcellularLocation>
</comment>
<protein>
    <recommendedName>
        <fullName evidence="1">Mitochondrial import inner membrane translocase subunit TIM50</fullName>
    </recommendedName>
</protein>
<dbReference type="SMART" id="SM00577">
    <property type="entry name" value="CPDc"/>
    <property type="match status" value="1"/>
</dbReference>
<dbReference type="RefSeq" id="XP_067081200.1">
    <property type="nucleotide sequence ID" value="XM_067225099.1"/>
</dbReference>
<evidence type="ECO:0000259" key="3">
    <source>
        <dbReference type="PROSITE" id="PS50969"/>
    </source>
</evidence>
<dbReference type="Proteomes" id="UP000195570">
    <property type="component" value="Unassembled WGS sequence"/>
</dbReference>